<keyword evidence="3" id="KW-1185">Reference proteome</keyword>
<dbReference type="EMBL" id="CP032627">
    <property type="protein sequence ID" value="AYG01322.1"/>
    <property type="molecule type" value="Genomic_DNA"/>
</dbReference>
<evidence type="ECO:0000256" key="1">
    <source>
        <dbReference type="SAM" id="Coils"/>
    </source>
</evidence>
<keyword evidence="1" id="KW-0175">Coiled coil</keyword>
<organism evidence="2 3">
    <name type="scientific">Lactococcus allomyrinae</name>
    <dbReference type="NCBI Taxonomy" id="2419773"/>
    <lineage>
        <taxon>Bacteria</taxon>
        <taxon>Bacillati</taxon>
        <taxon>Bacillota</taxon>
        <taxon>Bacilli</taxon>
        <taxon>Lactobacillales</taxon>
        <taxon>Streptococcaceae</taxon>
        <taxon>Lactococcus</taxon>
    </lineage>
</organism>
<name>A0A387BGP2_9LACT</name>
<gene>
    <name evidence="2" type="ORF">D7I46_09575</name>
</gene>
<evidence type="ECO:0000313" key="3">
    <source>
        <dbReference type="Proteomes" id="UP000269374"/>
    </source>
</evidence>
<proteinExistence type="predicted"/>
<dbReference type="KEGG" id="lact:D7I46_09575"/>
<feature type="coiled-coil region" evidence="1">
    <location>
        <begin position="44"/>
        <end position="71"/>
    </location>
</feature>
<dbReference type="AlphaFoldDB" id="A0A387BGP2"/>
<dbReference type="Proteomes" id="UP000269374">
    <property type="component" value="Chromosome"/>
</dbReference>
<protein>
    <submittedName>
        <fullName evidence="2">Uncharacterized protein</fullName>
    </submittedName>
</protein>
<reference evidence="2 3" key="1">
    <citation type="submission" date="2018-09" db="EMBL/GenBank/DDBJ databases">
        <title>Genome sequencing of strain 1JSPR-7.</title>
        <authorList>
            <person name="Heo J."/>
            <person name="Kim S.-J."/>
            <person name="Kwon S.-W."/>
        </authorList>
    </citation>
    <scope>NUCLEOTIDE SEQUENCE [LARGE SCALE GENOMIC DNA]</scope>
    <source>
        <strain evidence="2 3">1JSPR-7</strain>
    </source>
</reference>
<sequence length="87" mass="10368">MLYEFDKMMSEKELCLTLLDELANLQKRNGMVARIISKHHVKCSKEFEQKLQQLETIFQREDEEVEALMDDFLKLAFNALCVERNQK</sequence>
<dbReference type="RefSeq" id="WP_120772695.1">
    <property type="nucleotide sequence ID" value="NZ_CP032627.1"/>
</dbReference>
<accession>A0A387BGP2</accession>
<evidence type="ECO:0000313" key="2">
    <source>
        <dbReference type="EMBL" id="AYG01322.1"/>
    </source>
</evidence>